<keyword evidence="2" id="KW-1185">Reference proteome</keyword>
<gene>
    <name evidence="1" type="ORF">HPB47_005416</name>
</gene>
<proteinExistence type="predicted"/>
<reference evidence="1 2" key="1">
    <citation type="journal article" date="2020" name="Cell">
        <title>Large-Scale Comparative Analyses of Tick Genomes Elucidate Their Genetic Diversity and Vector Capacities.</title>
        <authorList>
            <consortium name="Tick Genome and Microbiome Consortium (TIGMIC)"/>
            <person name="Jia N."/>
            <person name="Wang J."/>
            <person name="Shi W."/>
            <person name="Du L."/>
            <person name="Sun Y."/>
            <person name="Zhan W."/>
            <person name="Jiang J.F."/>
            <person name="Wang Q."/>
            <person name="Zhang B."/>
            <person name="Ji P."/>
            <person name="Bell-Sakyi L."/>
            <person name="Cui X.M."/>
            <person name="Yuan T.T."/>
            <person name="Jiang B.G."/>
            <person name="Yang W.F."/>
            <person name="Lam T.T."/>
            <person name="Chang Q.C."/>
            <person name="Ding S.J."/>
            <person name="Wang X.J."/>
            <person name="Zhu J.G."/>
            <person name="Ruan X.D."/>
            <person name="Zhao L."/>
            <person name="Wei J.T."/>
            <person name="Ye R.Z."/>
            <person name="Que T.C."/>
            <person name="Du C.H."/>
            <person name="Zhou Y.H."/>
            <person name="Cheng J.X."/>
            <person name="Dai P.F."/>
            <person name="Guo W.B."/>
            <person name="Han X.H."/>
            <person name="Huang E.J."/>
            <person name="Li L.F."/>
            <person name="Wei W."/>
            <person name="Gao Y.C."/>
            <person name="Liu J.Z."/>
            <person name="Shao H.Z."/>
            <person name="Wang X."/>
            <person name="Wang C.C."/>
            <person name="Yang T.C."/>
            <person name="Huo Q.B."/>
            <person name="Li W."/>
            <person name="Chen H.Y."/>
            <person name="Chen S.E."/>
            <person name="Zhou L.G."/>
            <person name="Ni X.B."/>
            <person name="Tian J.H."/>
            <person name="Sheng Y."/>
            <person name="Liu T."/>
            <person name="Pan Y.S."/>
            <person name="Xia L.Y."/>
            <person name="Li J."/>
            <person name="Zhao F."/>
            <person name="Cao W.C."/>
        </authorList>
    </citation>
    <scope>NUCLEOTIDE SEQUENCE [LARGE SCALE GENOMIC DNA]</scope>
    <source>
        <strain evidence="1">Iper-2018</strain>
    </source>
</reference>
<dbReference type="EMBL" id="JABSTQ010010817">
    <property type="protein sequence ID" value="KAG0417678.1"/>
    <property type="molecule type" value="Genomic_DNA"/>
</dbReference>
<sequence length="177" mass="18168">MAARDSSGGPATPAGRGPNQQPVVFVGIRDRHPARDCPLIIFGTPAAVGKLADQGPAVPGPLQHVQAAPGQGVRLNGAVIHLIDAFQAVPQKSLTGHTSNKAVPLDASFSPDSQFGFSGSTDGRVHVWSTTEGGGGGGGGLRTAVLNCDHTGPVHCVQFNPKYMMLVAACWTIRATT</sequence>
<name>A0AC60PD00_IXOPE</name>
<dbReference type="Proteomes" id="UP000805193">
    <property type="component" value="Unassembled WGS sequence"/>
</dbReference>
<evidence type="ECO:0000313" key="2">
    <source>
        <dbReference type="Proteomes" id="UP000805193"/>
    </source>
</evidence>
<protein>
    <submittedName>
        <fullName evidence="1">Uncharacterized protein</fullName>
    </submittedName>
</protein>
<accession>A0AC60PD00</accession>
<evidence type="ECO:0000313" key="1">
    <source>
        <dbReference type="EMBL" id="KAG0417678.1"/>
    </source>
</evidence>
<organism evidence="1 2">
    <name type="scientific">Ixodes persulcatus</name>
    <name type="common">Taiga tick</name>
    <dbReference type="NCBI Taxonomy" id="34615"/>
    <lineage>
        <taxon>Eukaryota</taxon>
        <taxon>Metazoa</taxon>
        <taxon>Ecdysozoa</taxon>
        <taxon>Arthropoda</taxon>
        <taxon>Chelicerata</taxon>
        <taxon>Arachnida</taxon>
        <taxon>Acari</taxon>
        <taxon>Parasitiformes</taxon>
        <taxon>Ixodida</taxon>
        <taxon>Ixodoidea</taxon>
        <taxon>Ixodidae</taxon>
        <taxon>Ixodinae</taxon>
        <taxon>Ixodes</taxon>
    </lineage>
</organism>
<comment type="caution">
    <text evidence="1">The sequence shown here is derived from an EMBL/GenBank/DDBJ whole genome shotgun (WGS) entry which is preliminary data.</text>
</comment>